<dbReference type="AlphaFoldDB" id="A0A1W6U7V4"/>
<dbReference type="InterPro" id="IPR007428">
    <property type="entry name" value="MlaA"/>
</dbReference>
<evidence type="ECO:0000313" key="3">
    <source>
        <dbReference type="EMBL" id="ARP19082.1"/>
    </source>
</evidence>
<gene>
    <name evidence="3" type="primary">mlaA</name>
    <name evidence="3" type="ORF">K05K4_22540</name>
</gene>
<reference evidence="3" key="1">
    <citation type="submission" date="2016-10" db="EMBL/GenBank/DDBJ databases">
        <title>The High Quality Genome of Vibrio alginolyticus K01M1.</title>
        <authorList>
            <person name="Wendling C."/>
            <person name="Chibani C.M."/>
            <person name="Hertel R."/>
            <person name="Sproer C."/>
            <person name="Bunk B."/>
            <person name="Overmann J."/>
            <person name="Roth O."/>
            <person name="Liesegang H."/>
        </authorList>
    </citation>
    <scope>NUCLEOTIDE SEQUENCE</scope>
    <source>
        <strain evidence="3">K05K4</strain>
    </source>
</reference>
<dbReference type="Pfam" id="PF04333">
    <property type="entry name" value="MlaA"/>
    <property type="match status" value="1"/>
</dbReference>
<organism evidence="3">
    <name type="scientific">Vibrio alginolyticus</name>
    <dbReference type="NCBI Taxonomy" id="663"/>
    <lineage>
        <taxon>Bacteria</taxon>
        <taxon>Pseudomonadati</taxon>
        <taxon>Pseudomonadota</taxon>
        <taxon>Gammaproteobacteria</taxon>
        <taxon>Vibrionales</taxon>
        <taxon>Vibrionaceae</taxon>
        <taxon>Vibrio</taxon>
    </lineage>
</organism>
<evidence type="ECO:0000256" key="1">
    <source>
        <dbReference type="ARBA" id="ARBA00010634"/>
    </source>
</evidence>
<dbReference type="PANTHER" id="PTHR30035:SF3">
    <property type="entry name" value="INTERMEMBRANE PHOSPHOLIPID TRANSPORT SYSTEM LIPOPROTEIN MLAA"/>
    <property type="match status" value="1"/>
</dbReference>
<dbReference type="PANTHER" id="PTHR30035">
    <property type="entry name" value="LIPOPROTEIN VACJ-RELATED"/>
    <property type="match status" value="1"/>
</dbReference>
<protein>
    <submittedName>
        <fullName evidence="3">Putative phospholipid-binding lipoprotein MlaA</fullName>
    </submittedName>
</protein>
<sequence length="274" mass="30826">MVNRGDLGTLIVVMENKMYNKGKSTFLLLLAVGLVGCSSAPDEAVTGQETNQTTSDVYDPLEGFNRTMWELNYEYLDPYLVRPVSLAYVEYTPVPIRSGIANFLSNLDEPASMVNNLIMGNGTKAVDHFNRFWINSTFGIFGLFDIASAAGITKYDEKAFSDAVGHYGVGNGPYFMVPGYGPYTLREVTDTVDSTYLPLSYLNFWASLGKWAFEGMEKRALLVPQEAQLDSSPDPYVLTRDVYIQRQNFKAEVETVEEVNIEEEEYLDEYLEDF</sequence>
<dbReference type="GO" id="GO:0016020">
    <property type="term" value="C:membrane"/>
    <property type="evidence" value="ECO:0007669"/>
    <property type="project" value="InterPro"/>
</dbReference>
<dbReference type="EMBL" id="CP017902">
    <property type="protein sequence ID" value="ARP19082.1"/>
    <property type="molecule type" value="Genomic_DNA"/>
</dbReference>
<comment type="similarity">
    <text evidence="1">Belongs to the MlaA family.</text>
</comment>
<proteinExistence type="inferred from homology"/>
<accession>A0A1W6U7V4</accession>
<name>A0A1W6U7V4_VIBAL</name>
<dbReference type="GO" id="GO:0120010">
    <property type="term" value="P:intermembrane phospholipid transfer"/>
    <property type="evidence" value="ECO:0007669"/>
    <property type="project" value="TreeGrafter"/>
</dbReference>
<evidence type="ECO:0000256" key="2">
    <source>
        <dbReference type="ARBA" id="ARBA00022729"/>
    </source>
</evidence>
<dbReference type="PRINTS" id="PR01805">
    <property type="entry name" value="VACJLIPOPROT"/>
</dbReference>
<keyword evidence="3" id="KW-0449">Lipoprotein</keyword>
<keyword evidence="2" id="KW-0732">Signal</keyword>